<dbReference type="InterPro" id="IPR045709">
    <property type="entry name" value="DUF6065"/>
</dbReference>
<evidence type="ECO:0000313" key="1">
    <source>
        <dbReference type="EMBL" id="MDN5215548.1"/>
    </source>
</evidence>
<name>A0ABT8LCP6_9BACT</name>
<organism evidence="1 2">
    <name type="scientific">Agaribacillus aureus</name>
    <dbReference type="NCBI Taxonomy" id="3051825"/>
    <lineage>
        <taxon>Bacteria</taxon>
        <taxon>Pseudomonadati</taxon>
        <taxon>Bacteroidota</taxon>
        <taxon>Cytophagia</taxon>
        <taxon>Cytophagales</taxon>
        <taxon>Splendidivirgaceae</taxon>
        <taxon>Agaribacillus</taxon>
    </lineage>
</organism>
<dbReference type="EMBL" id="JAUJEB010000006">
    <property type="protein sequence ID" value="MDN5215548.1"/>
    <property type="molecule type" value="Genomic_DNA"/>
</dbReference>
<keyword evidence="2" id="KW-1185">Reference proteome</keyword>
<dbReference type="RefSeq" id="WP_346760877.1">
    <property type="nucleotide sequence ID" value="NZ_JAUJEB010000006.1"/>
</dbReference>
<accession>A0ABT8LCP6</accession>
<sequence length="244" mass="27539">MNITAYVINDKGDKLFNIEPAKKTRNWMDQSSGKFAYNCLPLVVANQLGWVIKASFAFSLTWNGHASQNAIKFSFDPDHQDVAYFVASHFGQGIISFKLPWIFRTDSGIGLIVRGPSNQWLTGVHPLEGFVESWGLESTFTMNWKVVSPDTTIHFPANFPICQILPYEIAALSNYSCAKMPIAKNKELALKYSKWLDQRSKTIKNLLSDKNTTGYFEKDYVKGVNIEGEKIDGHLKNINLSAFE</sequence>
<protein>
    <submittedName>
        <fullName evidence="1">DUF6065 family protein</fullName>
    </submittedName>
</protein>
<gene>
    <name evidence="1" type="ORF">QQ020_25950</name>
</gene>
<comment type="caution">
    <text evidence="1">The sequence shown here is derived from an EMBL/GenBank/DDBJ whole genome shotgun (WGS) entry which is preliminary data.</text>
</comment>
<proteinExistence type="predicted"/>
<reference evidence="1" key="1">
    <citation type="submission" date="2023-06" db="EMBL/GenBank/DDBJ databases">
        <title>Genomic of Agaribacillus aureum.</title>
        <authorList>
            <person name="Wang G."/>
        </authorList>
    </citation>
    <scope>NUCLEOTIDE SEQUENCE</scope>
    <source>
        <strain evidence="1">BMA12</strain>
    </source>
</reference>
<dbReference type="Pfam" id="PF19541">
    <property type="entry name" value="DUF6065"/>
    <property type="match status" value="1"/>
</dbReference>
<evidence type="ECO:0000313" key="2">
    <source>
        <dbReference type="Proteomes" id="UP001172083"/>
    </source>
</evidence>
<dbReference type="Proteomes" id="UP001172083">
    <property type="component" value="Unassembled WGS sequence"/>
</dbReference>